<name>A0A4U9CUE2_RAOTE</name>
<dbReference type="SUPFAM" id="SSF51735">
    <property type="entry name" value="NAD(P)-binding Rossmann-fold domains"/>
    <property type="match status" value="1"/>
</dbReference>
<dbReference type="InterPro" id="IPR036291">
    <property type="entry name" value="NAD(P)-bd_dom_sf"/>
</dbReference>
<protein>
    <submittedName>
        <fullName evidence="4">Uncharacterized oxidoreductase ydgJ</fullName>
        <ecNumber evidence="4">1.-.-.-</ecNumber>
    </submittedName>
</protein>
<evidence type="ECO:0000259" key="3">
    <source>
        <dbReference type="Pfam" id="PF01408"/>
    </source>
</evidence>
<dbReference type="Proteomes" id="UP000339249">
    <property type="component" value="Unassembled WGS sequence"/>
</dbReference>
<dbReference type="EC" id="1.-.-.-" evidence="4"/>
<dbReference type="PANTHER" id="PTHR43708">
    <property type="entry name" value="CONSERVED EXPRESSED OXIDOREDUCTASE (EUROFUNG)"/>
    <property type="match status" value="1"/>
</dbReference>
<proteinExistence type="inferred from homology"/>
<reference evidence="4 5" key="1">
    <citation type="submission" date="2019-04" db="EMBL/GenBank/DDBJ databases">
        <authorList>
            <consortium name="Pathogen Informatics"/>
        </authorList>
    </citation>
    <scope>NUCLEOTIDE SEQUENCE [LARGE SCALE GENOMIC DNA]</scope>
    <source>
        <strain evidence="4 5">NCTC9185</strain>
    </source>
</reference>
<dbReference type="Pfam" id="PF01408">
    <property type="entry name" value="GFO_IDH_MocA"/>
    <property type="match status" value="1"/>
</dbReference>
<feature type="domain" description="Gfo/Idh/MocA-like oxidoreductase N-terminal" evidence="3">
    <location>
        <begin position="14"/>
        <end position="91"/>
    </location>
</feature>
<dbReference type="Gene3D" id="3.40.50.720">
    <property type="entry name" value="NAD(P)-binding Rossmann-like Domain"/>
    <property type="match status" value="1"/>
</dbReference>
<evidence type="ECO:0000256" key="1">
    <source>
        <dbReference type="ARBA" id="ARBA00010928"/>
    </source>
</evidence>
<gene>
    <name evidence="4" type="primary">ydgJ_3</name>
    <name evidence="4" type="ORF">NCTC9185_01295</name>
</gene>
<keyword evidence="2 4" id="KW-0560">Oxidoreductase</keyword>
<accession>A0A4U9CUE2</accession>
<evidence type="ECO:0000313" key="4">
    <source>
        <dbReference type="EMBL" id="VTN09410.1"/>
    </source>
</evidence>
<evidence type="ECO:0000313" key="5">
    <source>
        <dbReference type="Proteomes" id="UP000339249"/>
    </source>
</evidence>
<dbReference type="EMBL" id="CABDVU010000001">
    <property type="protein sequence ID" value="VTN09410.1"/>
    <property type="molecule type" value="Genomic_DNA"/>
</dbReference>
<dbReference type="GO" id="GO:0016491">
    <property type="term" value="F:oxidoreductase activity"/>
    <property type="evidence" value="ECO:0007669"/>
    <property type="project" value="UniProtKB-KW"/>
</dbReference>
<organism evidence="4 5">
    <name type="scientific">Raoultella terrigena</name>
    <name type="common">Klebsiella terrigena</name>
    <dbReference type="NCBI Taxonomy" id="577"/>
    <lineage>
        <taxon>Bacteria</taxon>
        <taxon>Pseudomonadati</taxon>
        <taxon>Pseudomonadota</taxon>
        <taxon>Gammaproteobacteria</taxon>
        <taxon>Enterobacterales</taxon>
        <taxon>Enterobacteriaceae</taxon>
        <taxon>Klebsiella/Raoultella group</taxon>
        <taxon>Raoultella</taxon>
    </lineage>
</organism>
<sequence>MPAVSSSDEGKVRIDWPAVSVVAEPRQLFDDPNIDLIVIPTPNDTHFPLAKAALEAGKHVVVDKPFTVTLSQARELDAVARSRGRLLSVFHNRRWDSDFFDR</sequence>
<dbReference type="AlphaFoldDB" id="A0A4U9CUE2"/>
<dbReference type="GO" id="GO:0000166">
    <property type="term" value="F:nucleotide binding"/>
    <property type="evidence" value="ECO:0007669"/>
    <property type="project" value="InterPro"/>
</dbReference>
<dbReference type="InterPro" id="IPR051317">
    <property type="entry name" value="Gfo/Idh/MocA_oxidoreduct"/>
</dbReference>
<evidence type="ECO:0000256" key="2">
    <source>
        <dbReference type="ARBA" id="ARBA00023002"/>
    </source>
</evidence>
<dbReference type="PANTHER" id="PTHR43708:SF5">
    <property type="entry name" value="CONSERVED EXPRESSED OXIDOREDUCTASE (EUROFUNG)-RELATED"/>
    <property type="match status" value="1"/>
</dbReference>
<comment type="similarity">
    <text evidence="1">Belongs to the Gfo/Idh/MocA family.</text>
</comment>
<dbReference type="InterPro" id="IPR000683">
    <property type="entry name" value="Gfo/Idh/MocA-like_OxRdtase_N"/>
</dbReference>